<reference evidence="1 2" key="1">
    <citation type="submission" date="2015-01" db="EMBL/GenBank/DDBJ databases">
        <title>Evolution of Trichinella species and genotypes.</title>
        <authorList>
            <person name="Korhonen P.K."/>
            <person name="Edoardo P."/>
            <person name="Giuseppe L.R."/>
            <person name="Gasser R.B."/>
        </authorList>
    </citation>
    <scope>NUCLEOTIDE SEQUENCE [LARGE SCALE GENOMIC DNA]</scope>
    <source>
        <strain evidence="1">ISS3</strain>
    </source>
</reference>
<evidence type="ECO:0000313" key="1">
    <source>
        <dbReference type="EMBL" id="KRY40341.1"/>
    </source>
</evidence>
<organism evidence="1 2">
    <name type="scientific">Trichinella spiralis</name>
    <name type="common">Trichina worm</name>
    <dbReference type="NCBI Taxonomy" id="6334"/>
    <lineage>
        <taxon>Eukaryota</taxon>
        <taxon>Metazoa</taxon>
        <taxon>Ecdysozoa</taxon>
        <taxon>Nematoda</taxon>
        <taxon>Enoplea</taxon>
        <taxon>Dorylaimia</taxon>
        <taxon>Trichinellida</taxon>
        <taxon>Trichinellidae</taxon>
        <taxon>Trichinella</taxon>
    </lineage>
</organism>
<dbReference type="OrthoDB" id="5916923at2759"/>
<proteinExistence type="predicted"/>
<accession>A0A0V1BT00</accession>
<protein>
    <submittedName>
        <fullName evidence="1">Uncharacterized protein</fullName>
    </submittedName>
</protein>
<name>A0A0V1BT00_TRISP</name>
<dbReference type="AlphaFoldDB" id="A0A0V1BT00"/>
<dbReference type="InParanoid" id="A0A0V1BT00"/>
<feature type="non-terminal residue" evidence="1">
    <location>
        <position position="1"/>
    </location>
</feature>
<comment type="caution">
    <text evidence="1">The sequence shown here is derived from an EMBL/GenBank/DDBJ whole genome shotgun (WGS) entry which is preliminary data.</text>
</comment>
<dbReference type="Proteomes" id="UP000054776">
    <property type="component" value="Unassembled WGS sequence"/>
</dbReference>
<keyword evidence="2" id="KW-1185">Reference proteome</keyword>
<dbReference type="EMBL" id="JYDH01000013">
    <property type="protein sequence ID" value="KRY40341.1"/>
    <property type="molecule type" value="Genomic_DNA"/>
</dbReference>
<sequence length="182" mass="20774">LLNENAKAVKIKRNEMMVVWKDALGNFKKLTNHSYFQDILNVKLSQLPRYRDALKVQQDKLDQCETQVCSSQTQKIVQSIQTGKDTFSAYTSYSDCMNPCLAKNILNVKLSQFPRYRDALKVQQDKLDQCEKQVCSSQTQKIVQSIETGKDTFSAYTSYSDCMNPCLAKSVRLPESSESSEE</sequence>
<gene>
    <name evidence="1" type="ORF">T01_10834</name>
</gene>
<evidence type="ECO:0000313" key="2">
    <source>
        <dbReference type="Proteomes" id="UP000054776"/>
    </source>
</evidence>